<evidence type="ECO:0000313" key="4">
    <source>
        <dbReference type="EMBL" id="WOF21868.1"/>
    </source>
</evidence>
<feature type="domain" description="Prepilin type IV endopeptidase peptidase" evidence="3">
    <location>
        <begin position="15"/>
        <end position="124"/>
    </location>
</feature>
<evidence type="ECO:0000259" key="3">
    <source>
        <dbReference type="Pfam" id="PF01478"/>
    </source>
</evidence>
<name>A0AA97FFC5_9MICO</name>
<keyword evidence="2" id="KW-1133">Transmembrane helix</keyword>
<keyword evidence="2" id="KW-0812">Transmembrane</keyword>
<accession>A0AA97FFC5</accession>
<evidence type="ECO:0000256" key="2">
    <source>
        <dbReference type="SAM" id="Phobius"/>
    </source>
</evidence>
<keyword evidence="5" id="KW-1185">Reference proteome</keyword>
<feature type="transmembrane region" description="Helical" evidence="2">
    <location>
        <begin position="93"/>
        <end position="126"/>
    </location>
</feature>
<evidence type="ECO:0000313" key="5">
    <source>
        <dbReference type="Proteomes" id="UP001305498"/>
    </source>
</evidence>
<organism evidence="4 5">
    <name type="scientific">Microbacterium betulae</name>
    <dbReference type="NCBI Taxonomy" id="2981139"/>
    <lineage>
        <taxon>Bacteria</taxon>
        <taxon>Bacillati</taxon>
        <taxon>Actinomycetota</taxon>
        <taxon>Actinomycetes</taxon>
        <taxon>Micrococcales</taxon>
        <taxon>Microbacteriaceae</taxon>
        <taxon>Microbacterium</taxon>
    </lineage>
</organism>
<dbReference type="Pfam" id="PF01478">
    <property type="entry name" value="Peptidase_A24"/>
    <property type="match status" value="1"/>
</dbReference>
<dbReference type="Gene3D" id="1.20.120.1220">
    <property type="match status" value="1"/>
</dbReference>
<dbReference type="InterPro" id="IPR000045">
    <property type="entry name" value="Prepilin_IV_endopep_pep"/>
</dbReference>
<dbReference type="InterPro" id="IPR050882">
    <property type="entry name" value="Prepilin_peptidase/N-MTase"/>
</dbReference>
<dbReference type="KEGG" id="mbet:N8K70_10780"/>
<dbReference type="AlphaFoldDB" id="A0AA97FFC5"/>
<proteinExistence type="inferred from homology"/>
<keyword evidence="2" id="KW-0472">Membrane</keyword>
<feature type="transmembrane region" description="Helical" evidence="2">
    <location>
        <begin position="36"/>
        <end position="54"/>
    </location>
</feature>
<dbReference type="PANTHER" id="PTHR30487">
    <property type="entry name" value="TYPE 4 PREPILIN-LIKE PROTEINS LEADER PEPTIDE-PROCESSING ENZYME"/>
    <property type="match status" value="1"/>
</dbReference>
<sequence length="156" mass="15991">MDVAVFIAALAYGAFLVVGAVLIRIDVQEHRLPNRIVVPSIVVLTLLVAAHAVASGRAAPLGEAVAGGLVLGAFYLALRVAHPEGMGGGDVKLAILVGVFLGWHGWAALAVGAAAAFVFGAAWALVLLLTHRAARDTRIAFGPWMVLGAWAGLLVA</sequence>
<dbReference type="RefSeq" id="WP_317138346.1">
    <property type="nucleotide sequence ID" value="NZ_CP118157.1"/>
</dbReference>
<reference evidence="4 5" key="1">
    <citation type="submission" date="2023-02" db="EMBL/GenBank/DDBJ databases">
        <title>Microbacterium betulae sp. nov., isolated from birch wood.</title>
        <authorList>
            <person name="Pasciak M."/>
            <person name="Pawlik K.J."/>
            <person name="Martynowski D."/>
            <person name="Laczmanski L."/>
            <person name="Ciekot J."/>
            <person name="Szponar B."/>
            <person name="Wojcik-Fatla A."/>
            <person name="Mackiewicz B."/>
            <person name="Farian E."/>
            <person name="Cholewa G."/>
            <person name="Cholewa A."/>
            <person name="Dutkiewicz J."/>
        </authorList>
    </citation>
    <scope>NUCLEOTIDE SEQUENCE [LARGE SCALE GENOMIC DNA]</scope>
    <source>
        <strain evidence="4 5">AB</strain>
    </source>
</reference>
<dbReference type="Proteomes" id="UP001305498">
    <property type="component" value="Chromosome"/>
</dbReference>
<gene>
    <name evidence="4" type="ORF">N8K70_10780</name>
</gene>
<comment type="similarity">
    <text evidence="1">Belongs to the peptidase A24 family.</text>
</comment>
<protein>
    <submittedName>
        <fullName evidence="4">A24 family peptidase</fullName>
    </submittedName>
</protein>
<feature type="transmembrane region" description="Helical" evidence="2">
    <location>
        <begin position="6"/>
        <end position="24"/>
    </location>
</feature>
<dbReference type="GO" id="GO:0005886">
    <property type="term" value="C:plasma membrane"/>
    <property type="evidence" value="ECO:0007669"/>
    <property type="project" value="TreeGrafter"/>
</dbReference>
<dbReference type="EMBL" id="CP118157">
    <property type="protein sequence ID" value="WOF21868.1"/>
    <property type="molecule type" value="Genomic_DNA"/>
</dbReference>
<dbReference type="PANTHER" id="PTHR30487:SF0">
    <property type="entry name" value="PREPILIN LEADER PEPTIDASE_N-METHYLTRANSFERASE-RELATED"/>
    <property type="match status" value="1"/>
</dbReference>
<dbReference type="GO" id="GO:0006465">
    <property type="term" value="P:signal peptide processing"/>
    <property type="evidence" value="ECO:0007669"/>
    <property type="project" value="TreeGrafter"/>
</dbReference>
<evidence type="ECO:0000256" key="1">
    <source>
        <dbReference type="ARBA" id="ARBA00005801"/>
    </source>
</evidence>
<dbReference type="GO" id="GO:0004190">
    <property type="term" value="F:aspartic-type endopeptidase activity"/>
    <property type="evidence" value="ECO:0007669"/>
    <property type="project" value="InterPro"/>
</dbReference>